<dbReference type="Pfam" id="PF00596">
    <property type="entry name" value="Aldolase_II"/>
    <property type="match status" value="1"/>
</dbReference>
<accession>E8R090</accession>
<evidence type="ECO:0000313" key="4">
    <source>
        <dbReference type="EMBL" id="ADV62217.1"/>
    </source>
</evidence>
<keyword evidence="5" id="KW-1185">Reference proteome</keyword>
<protein>
    <submittedName>
        <fullName evidence="4">Class II aldolase/adducin family protein</fullName>
    </submittedName>
</protein>
<dbReference type="GO" id="GO:0016832">
    <property type="term" value="F:aldehyde-lyase activity"/>
    <property type="evidence" value="ECO:0007669"/>
    <property type="project" value="TreeGrafter"/>
</dbReference>
<gene>
    <name evidence="4" type="ordered locus">Isop_1633</name>
</gene>
<dbReference type="SUPFAM" id="SSF53639">
    <property type="entry name" value="AraD/HMP-PK domain-like"/>
    <property type="match status" value="1"/>
</dbReference>
<dbReference type="GO" id="GO:0005829">
    <property type="term" value="C:cytosol"/>
    <property type="evidence" value="ECO:0007669"/>
    <property type="project" value="TreeGrafter"/>
</dbReference>
<dbReference type="FunCoup" id="E8R090">
    <property type="interactions" value="142"/>
</dbReference>
<dbReference type="AlphaFoldDB" id="E8R090"/>
<keyword evidence="2" id="KW-0456">Lyase</keyword>
<sequence length="330" mass="36043">MSDYPAVNEWKTRQFMCEVGRRIYAKGFAAANDGNISFRLSEDRVLCSPTRVSKGFMKPDDLCIVDLDGVQISGKRKRSSEILLHLTIMKTRPDVRAVVHCHPPHATAFAVAHEPIPKCTMPEFEVFLGEVAISPYETPGGQSFADTVIPYVKDTDTILLANHGTVTCGTDLEDAYFKTEIIDAYCRILILARQLGRVQYYPDEKAAELIRLKPNLGIRDVRLELGLENCDLCGNSLFREGYSDFKPEPYAFRHPRLGGDATGIGPVAGPHSTNANANVNANASPPIQVQPGSPEFEQMVQMITDEIMGHLAGRSTSVSASAAASNPGGC</sequence>
<evidence type="ECO:0000256" key="2">
    <source>
        <dbReference type="ARBA" id="ARBA00023239"/>
    </source>
</evidence>
<dbReference type="InterPro" id="IPR001303">
    <property type="entry name" value="Aldolase_II/adducin_N"/>
</dbReference>
<dbReference type="PANTHER" id="PTHR22789:SF0">
    <property type="entry name" value="3-OXO-TETRONATE 4-PHOSPHATE DECARBOXYLASE-RELATED"/>
    <property type="match status" value="1"/>
</dbReference>
<evidence type="ECO:0000313" key="5">
    <source>
        <dbReference type="Proteomes" id="UP000008631"/>
    </source>
</evidence>
<dbReference type="InterPro" id="IPR050197">
    <property type="entry name" value="Aldolase_class_II_sugar_metab"/>
</dbReference>
<evidence type="ECO:0000256" key="1">
    <source>
        <dbReference type="ARBA" id="ARBA00022723"/>
    </source>
</evidence>
<dbReference type="Proteomes" id="UP000008631">
    <property type="component" value="Chromosome"/>
</dbReference>
<dbReference type="EMBL" id="CP002353">
    <property type="protein sequence ID" value="ADV62217.1"/>
    <property type="molecule type" value="Genomic_DNA"/>
</dbReference>
<dbReference type="STRING" id="575540.Isop_1633"/>
<organism evidence="4 5">
    <name type="scientific">Isosphaera pallida (strain ATCC 43644 / DSM 9630 / IS1B)</name>
    <dbReference type="NCBI Taxonomy" id="575540"/>
    <lineage>
        <taxon>Bacteria</taxon>
        <taxon>Pseudomonadati</taxon>
        <taxon>Planctomycetota</taxon>
        <taxon>Planctomycetia</taxon>
        <taxon>Isosphaerales</taxon>
        <taxon>Isosphaeraceae</taxon>
        <taxon>Isosphaera</taxon>
    </lineage>
</organism>
<dbReference type="OrthoDB" id="9794581at2"/>
<dbReference type="KEGG" id="ipa:Isop_1633"/>
<proteinExistence type="predicted"/>
<dbReference type="Gene3D" id="3.40.225.10">
    <property type="entry name" value="Class II aldolase/adducin N-terminal domain"/>
    <property type="match status" value="1"/>
</dbReference>
<reference key="1">
    <citation type="submission" date="2010-11" db="EMBL/GenBank/DDBJ databases">
        <title>The complete sequence of chromosome of Isophaera pallida ATCC 43644.</title>
        <authorList>
            <consortium name="US DOE Joint Genome Institute (JGI-PGF)"/>
            <person name="Lucas S."/>
            <person name="Copeland A."/>
            <person name="Lapidus A."/>
            <person name="Bruce D."/>
            <person name="Goodwin L."/>
            <person name="Pitluck S."/>
            <person name="Kyrpides N."/>
            <person name="Mavromatis K."/>
            <person name="Pagani I."/>
            <person name="Ivanova N."/>
            <person name="Saunders E."/>
            <person name="Brettin T."/>
            <person name="Detter J.C."/>
            <person name="Han C."/>
            <person name="Tapia R."/>
            <person name="Land M."/>
            <person name="Hauser L."/>
            <person name="Markowitz V."/>
            <person name="Cheng J.-F."/>
            <person name="Hugenholtz P."/>
            <person name="Woyke T."/>
            <person name="Wu D."/>
            <person name="Eisen J.A."/>
        </authorList>
    </citation>
    <scope>NUCLEOTIDE SEQUENCE</scope>
    <source>
        <strain>ATCC 43644</strain>
    </source>
</reference>
<dbReference type="SMART" id="SM01007">
    <property type="entry name" value="Aldolase_II"/>
    <property type="match status" value="1"/>
</dbReference>
<feature type="domain" description="Class II aldolase/adducin N-terminal" evidence="3">
    <location>
        <begin position="14"/>
        <end position="190"/>
    </location>
</feature>
<name>E8R090_ISOPI</name>
<keyword evidence="1" id="KW-0479">Metal-binding</keyword>
<dbReference type="GO" id="GO:0019323">
    <property type="term" value="P:pentose catabolic process"/>
    <property type="evidence" value="ECO:0007669"/>
    <property type="project" value="TreeGrafter"/>
</dbReference>
<evidence type="ECO:0000259" key="3">
    <source>
        <dbReference type="SMART" id="SM01007"/>
    </source>
</evidence>
<dbReference type="RefSeq" id="WP_013564505.1">
    <property type="nucleotide sequence ID" value="NC_014962.1"/>
</dbReference>
<dbReference type="InParanoid" id="E8R090"/>
<dbReference type="InterPro" id="IPR036409">
    <property type="entry name" value="Aldolase_II/adducin_N_sf"/>
</dbReference>
<dbReference type="PANTHER" id="PTHR22789">
    <property type="entry name" value="FUCULOSE PHOSPHATE ALDOLASE"/>
    <property type="match status" value="1"/>
</dbReference>
<reference evidence="4 5" key="2">
    <citation type="journal article" date="2011" name="Stand. Genomic Sci.">
        <title>Complete genome sequence of Isosphaera pallida type strain (IS1B).</title>
        <authorList>
            <consortium name="US DOE Joint Genome Institute (JGI-PGF)"/>
            <person name="Goker M."/>
            <person name="Cleland D."/>
            <person name="Saunders E."/>
            <person name="Lapidus A."/>
            <person name="Nolan M."/>
            <person name="Lucas S."/>
            <person name="Hammon N."/>
            <person name="Deshpande S."/>
            <person name="Cheng J.F."/>
            <person name="Tapia R."/>
            <person name="Han C."/>
            <person name="Goodwin L."/>
            <person name="Pitluck S."/>
            <person name="Liolios K."/>
            <person name="Pagani I."/>
            <person name="Ivanova N."/>
            <person name="Mavromatis K."/>
            <person name="Pati A."/>
            <person name="Chen A."/>
            <person name="Palaniappan K."/>
            <person name="Land M."/>
            <person name="Hauser L."/>
            <person name="Chang Y.J."/>
            <person name="Jeffries C.D."/>
            <person name="Detter J.C."/>
            <person name="Beck B."/>
            <person name="Woyke T."/>
            <person name="Bristow J."/>
            <person name="Eisen J.A."/>
            <person name="Markowitz V."/>
            <person name="Hugenholtz P."/>
            <person name="Kyrpides N.C."/>
            <person name="Klenk H.P."/>
        </authorList>
    </citation>
    <scope>NUCLEOTIDE SEQUENCE [LARGE SCALE GENOMIC DNA]</scope>
    <source>
        <strain evidence="5">ATCC 43644 / DSM 9630 / IS1B</strain>
    </source>
</reference>
<dbReference type="eggNOG" id="COG0235">
    <property type="taxonomic scope" value="Bacteria"/>
</dbReference>
<dbReference type="GO" id="GO:0046872">
    <property type="term" value="F:metal ion binding"/>
    <property type="evidence" value="ECO:0007669"/>
    <property type="project" value="UniProtKB-KW"/>
</dbReference>
<dbReference type="HOGENOM" id="CLU_006033_3_1_0"/>